<evidence type="ECO:0000256" key="1">
    <source>
        <dbReference type="ARBA" id="ARBA00022737"/>
    </source>
</evidence>
<keyword evidence="1" id="KW-0677">Repeat</keyword>
<evidence type="ECO:0000313" key="4">
    <source>
        <dbReference type="EMBL" id="MFB2717914.1"/>
    </source>
</evidence>
<dbReference type="EMBL" id="JBHFLD010000066">
    <property type="protein sequence ID" value="MFB2717914.1"/>
    <property type="molecule type" value="Genomic_DNA"/>
</dbReference>
<dbReference type="PROSITE" id="PS50088">
    <property type="entry name" value="ANK_REPEAT"/>
    <property type="match status" value="1"/>
</dbReference>
<reference evidence="4 5" key="1">
    <citation type="submission" date="2024-09" db="EMBL/GenBank/DDBJ databases">
        <title>Draft genome sequences of 6 high pH adapted Marinobacter shengliensis sp. isolated from Mariana forearc serpentinite mud volcanoes.</title>
        <authorList>
            <person name="Elkassas S."/>
            <person name="Serres M."/>
            <person name="Michael N."/>
            <person name="Amina P."/>
            <person name="Teodora Z."/>
            <person name="Julie H."/>
        </authorList>
    </citation>
    <scope>NUCLEOTIDE SEQUENCE [LARGE SCALE GENOMIC DNA]</scope>
    <source>
        <strain evidence="4 5">EB4</strain>
    </source>
</reference>
<protein>
    <submittedName>
        <fullName evidence="4">Ankyrin repeat domain-containing protein</fullName>
    </submittedName>
</protein>
<dbReference type="Gene3D" id="1.25.40.20">
    <property type="entry name" value="Ankyrin repeat-containing domain"/>
    <property type="match status" value="1"/>
</dbReference>
<name>A0ABV4WCJ8_9GAMM</name>
<dbReference type="PANTHER" id="PTHR24171">
    <property type="entry name" value="ANKYRIN REPEAT DOMAIN-CONTAINING PROTEIN 39-RELATED"/>
    <property type="match status" value="1"/>
</dbReference>
<proteinExistence type="predicted"/>
<dbReference type="InterPro" id="IPR002110">
    <property type="entry name" value="Ankyrin_rpt"/>
</dbReference>
<dbReference type="InterPro" id="IPR036770">
    <property type="entry name" value="Ankyrin_rpt-contain_sf"/>
</dbReference>
<dbReference type="Proteomes" id="UP001576762">
    <property type="component" value="Unassembled WGS sequence"/>
</dbReference>
<evidence type="ECO:0000313" key="5">
    <source>
        <dbReference type="Proteomes" id="UP001576762"/>
    </source>
</evidence>
<dbReference type="SMART" id="SM00248">
    <property type="entry name" value="ANK"/>
    <property type="match status" value="3"/>
</dbReference>
<evidence type="ECO:0000256" key="2">
    <source>
        <dbReference type="ARBA" id="ARBA00023043"/>
    </source>
</evidence>
<dbReference type="SUPFAM" id="SSF48403">
    <property type="entry name" value="Ankyrin repeat"/>
    <property type="match status" value="1"/>
</dbReference>
<evidence type="ECO:0000256" key="3">
    <source>
        <dbReference type="PROSITE-ProRule" id="PRU00023"/>
    </source>
</evidence>
<dbReference type="PANTHER" id="PTHR24171:SF8">
    <property type="entry name" value="BRCA1-ASSOCIATED RING DOMAIN PROTEIN 1"/>
    <property type="match status" value="1"/>
</dbReference>
<dbReference type="RefSeq" id="WP_138436725.1">
    <property type="nucleotide sequence ID" value="NZ_JBHFLD010000066.1"/>
</dbReference>
<keyword evidence="5" id="KW-1185">Reference proteome</keyword>
<comment type="caution">
    <text evidence="4">The sequence shown here is derived from an EMBL/GenBank/DDBJ whole genome shotgun (WGS) entry which is preliminary data.</text>
</comment>
<keyword evidence="2 3" id="KW-0040">ANK repeat</keyword>
<feature type="repeat" description="ANK" evidence="3">
    <location>
        <begin position="66"/>
        <end position="104"/>
    </location>
</feature>
<gene>
    <name evidence="4" type="ORF">ACE05E_20815</name>
</gene>
<sequence length="168" mass="18148">MFKAYDELIESSEYVSIDELLAHGFDPGQPDNDGLFVLEPVCRALDLDLARELIRAGADVNSKGSTGFTPLLSTIDGANQDPKKAVQLVELLLEQGANIEGRGDWDKTPFLKSCTRGVAELTRLLVSRGCDIHATATEIGGNMGALEFADTPSNSGEFRQYVGSLFHS</sequence>
<accession>A0ABV4WCJ8</accession>
<organism evidence="4 5">
    <name type="scientific">Marinobacter shengliensis</name>
    <dbReference type="NCBI Taxonomy" id="1389223"/>
    <lineage>
        <taxon>Bacteria</taxon>
        <taxon>Pseudomonadati</taxon>
        <taxon>Pseudomonadota</taxon>
        <taxon>Gammaproteobacteria</taxon>
        <taxon>Pseudomonadales</taxon>
        <taxon>Marinobacteraceae</taxon>
        <taxon>Marinobacter</taxon>
    </lineage>
</organism>